<gene>
    <name evidence="1" type="ORF">RB2654_15135</name>
</gene>
<dbReference type="AlphaFoldDB" id="A3VH76"/>
<dbReference type="Proteomes" id="UP000002931">
    <property type="component" value="Unassembled WGS sequence"/>
</dbReference>
<name>A3VH76_9RHOB</name>
<keyword evidence="2" id="KW-1185">Reference proteome</keyword>
<dbReference type="EMBL" id="AAMT01000008">
    <property type="protein sequence ID" value="EAQ12631.1"/>
    <property type="molecule type" value="Genomic_DNA"/>
</dbReference>
<protein>
    <submittedName>
        <fullName evidence="1">Uncharacterized protein</fullName>
    </submittedName>
</protein>
<dbReference type="eggNOG" id="ENOG502ZN00">
    <property type="taxonomic scope" value="Bacteria"/>
</dbReference>
<accession>A3VH76</accession>
<evidence type="ECO:0000313" key="1">
    <source>
        <dbReference type="EMBL" id="EAQ12631.1"/>
    </source>
</evidence>
<dbReference type="HOGENOM" id="CLU_917660_0_0_5"/>
<dbReference type="AntiFam" id="ANF00094">
    <property type="entry name" value="Shadow ORF (opposite kynA)"/>
</dbReference>
<sequence>MPEFRKEFDVEHLAQIGHAGCAAGAAFEADHPFDRGDVVEAPAPEIVLEIDQFLGQFVKRPMRAHVAIDGRPPLLNRLDRLMRMVQLRRGDIAVMPVERFEQEPHRLVIKARTFEFAGELRVHLWHMGMWLQQVRIAVAEDVFDQPVLVGLEPGGRAEHLAKGGIIRRGHRAQDVPLVIELLEDARHAGEHLEHRRQIAGDQGFAGRLHLVQDQLHPKLARVVLDDEQQLVMRAGERVLLVEQGVEVEVIAIGHGPGHRHLGAFAAGIVCVAAHLSAFSLKRWIFPLSVFGSASVNRTLRGYL</sequence>
<proteinExistence type="predicted"/>
<evidence type="ECO:0000313" key="2">
    <source>
        <dbReference type="Proteomes" id="UP000002931"/>
    </source>
</evidence>
<comment type="caution">
    <text evidence="1">The sequence shown here is derived from an EMBL/GenBank/DDBJ whole genome shotgun (WGS) entry which is preliminary data.</text>
</comment>
<reference evidence="1 2" key="1">
    <citation type="journal article" date="2010" name="J. Bacteriol.">
        <title>Genome sequences of Pelagibaca bermudensis HTCC2601T and Maritimibacter alkaliphilus HTCC2654T, the type strains of two marine Roseobacter genera.</title>
        <authorList>
            <person name="Thrash J.C."/>
            <person name="Cho J.C."/>
            <person name="Ferriera S."/>
            <person name="Johnson J."/>
            <person name="Vergin K.L."/>
            <person name="Giovannoni S.J."/>
        </authorList>
    </citation>
    <scope>NUCLEOTIDE SEQUENCE [LARGE SCALE GENOMIC DNA]</scope>
    <source>
        <strain evidence="1 2">HTCC2654</strain>
    </source>
</reference>
<organism evidence="1 2">
    <name type="scientific">Maritimibacter alkaliphilus HTCC2654</name>
    <dbReference type="NCBI Taxonomy" id="314271"/>
    <lineage>
        <taxon>Bacteria</taxon>
        <taxon>Pseudomonadati</taxon>
        <taxon>Pseudomonadota</taxon>
        <taxon>Alphaproteobacteria</taxon>
        <taxon>Rhodobacterales</taxon>
        <taxon>Roseobacteraceae</taxon>
        <taxon>Maritimibacter</taxon>
    </lineage>
</organism>